<comment type="caution">
    <text evidence="1">The sequence shown here is derived from an EMBL/GenBank/DDBJ whole genome shotgun (WGS) entry which is preliminary data.</text>
</comment>
<accession>A0A7W0DUY7</accession>
<protein>
    <submittedName>
        <fullName evidence="1">Uncharacterized protein</fullName>
    </submittedName>
</protein>
<dbReference type="Proteomes" id="UP000545761">
    <property type="component" value="Unassembled WGS sequence"/>
</dbReference>
<proteinExistence type="predicted"/>
<evidence type="ECO:0000313" key="1">
    <source>
        <dbReference type="EMBL" id="MBA2951766.1"/>
    </source>
</evidence>
<gene>
    <name evidence="1" type="ORF">H1D24_39925</name>
</gene>
<name>A0A7W0DUY7_9ACTN</name>
<organism evidence="1 2">
    <name type="scientific">Streptomyces himalayensis subsp. himalayensis</name>
    <dbReference type="NCBI Taxonomy" id="2756131"/>
    <lineage>
        <taxon>Bacteria</taxon>
        <taxon>Bacillati</taxon>
        <taxon>Actinomycetota</taxon>
        <taxon>Actinomycetes</taxon>
        <taxon>Kitasatosporales</taxon>
        <taxon>Streptomycetaceae</taxon>
        <taxon>Streptomyces</taxon>
        <taxon>Streptomyces himalayensis</taxon>
    </lineage>
</organism>
<dbReference type="RefSeq" id="WP_181662676.1">
    <property type="nucleotide sequence ID" value="NZ_JACEHE010000054.1"/>
</dbReference>
<evidence type="ECO:0000313" key="2">
    <source>
        <dbReference type="Proteomes" id="UP000545761"/>
    </source>
</evidence>
<reference evidence="1 2" key="1">
    <citation type="submission" date="2020-07" db="EMBL/GenBank/DDBJ databases">
        <title>Streptomyces isolated from Indian soil.</title>
        <authorList>
            <person name="Mandal S."/>
            <person name="Maiti P.K."/>
        </authorList>
    </citation>
    <scope>NUCLEOTIDE SEQUENCE [LARGE SCALE GENOMIC DNA]</scope>
    <source>
        <strain evidence="1 2">PSKA28</strain>
    </source>
</reference>
<sequence>MQQARNVAADLGVCIESLRFLLRDRDGKYGRLLRTRVLGGTLNEYRYVA</sequence>
<dbReference type="EMBL" id="JACEHE010000054">
    <property type="protein sequence ID" value="MBA2951766.1"/>
    <property type="molecule type" value="Genomic_DNA"/>
</dbReference>
<dbReference type="AlphaFoldDB" id="A0A7W0DUY7"/>